<dbReference type="RefSeq" id="WP_135262830.1">
    <property type="nucleotide sequence ID" value="NZ_SMLM01000001.1"/>
</dbReference>
<evidence type="ECO:0000313" key="1">
    <source>
        <dbReference type="EMBL" id="TFZ06743.1"/>
    </source>
</evidence>
<protein>
    <submittedName>
        <fullName evidence="1">Alpha/beta hydrolase</fullName>
    </submittedName>
</protein>
<dbReference type="Gene3D" id="3.40.50.1820">
    <property type="entry name" value="alpha/beta hydrolase"/>
    <property type="match status" value="1"/>
</dbReference>
<evidence type="ECO:0000313" key="2">
    <source>
        <dbReference type="Proteomes" id="UP000298180"/>
    </source>
</evidence>
<keyword evidence="1" id="KW-0378">Hydrolase</keyword>
<gene>
    <name evidence="1" type="ORF">EZ313_09015</name>
</gene>
<name>A0A4Z0C581_9BURK</name>
<sequence length="179" mass="20106">MKPSNVLLLPGWQNSGPQHWQSLWEQKHGYLRVEQHDWMQPLRGDWIARLEEVLLTRDEPAVLVAHSLGCVLTAAWASITRHPQRVKAALLVAPGDVERPEVRAQLRTWSPIPLQALPFPSVLVGSQNDPYCELERTRMFASAWGSQFIDLGPCGHINADSGLGSWPEGHVLLQDLMNL</sequence>
<dbReference type="OrthoDB" id="9804993at2"/>
<dbReference type="InterPro" id="IPR029058">
    <property type="entry name" value="AB_hydrolase_fold"/>
</dbReference>
<dbReference type="InterPro" id="IPR010662">
    <property type="entry name" value="RBBP9/YdeN"/>
</dbReference>
<comment type="caution">
    <text evidence="1">The sequence shown here is derived from an EMBL/GenBank/DDBJ whole genome shotgun (WGS) entry which is preliminary data.</text>
</comment>
<keyword evidence="2" id="KW-1185">Reference proteome</keyword>
<dbReference type="SUPFAM" id="SSF53474">
    <property type="entry name" value="alpha/beta-Hydrolases"/>
    <property type="match status" value="1"/>
</dbReference>
<dbReference type="EMBL" id="SMLM01000001">
    <property type="protein sequence ID" value="TFZ06743.1"/>
    <property type="molecule type" value="Genomic_DNA"/>
</dbReference>
<dbReference type="Pfam" id="PF06821">
    <property type="entry name" value="Ser_hydrolase"/>
    <property type="match status" value="1"/>
</dbReference>
<accession>A0A4Z0C581</accession>
<dbReference type="AlphaFoldDB" id="A0A4Z0C581"/>
<reference evidence="1 2" key="1">
    <citation type="submission" date="2019-03" db="EMBL/GenBank/DDBJ databases">
        <title>Ramlibacter henchirensis DSM 14656, whole genome shotgun sequence.</title>
        <authorList>
            <person name="Zhang X."/>
            <person name="Feng G."/>
            <person name="Zhu H."/>
        </authorList>
    </citation>
    <scope>NUCLEOTIDE SEQUENCE [LARGE SCALE GENOMIC DNA]</scope>
    <source>
        <strain evidence="1 2">DSM 14656</strain>
    </source>
</reference>
<proteinExistence type="predicted"/>
<dbReference type="GO" id="GO:0016787">
    <property type="term" value="F:hydrolase activity"/>
    <property type="evidence" value="ECO:0007669"/>
    <property type="project" value="UniProtKB-KW"/>
</dbReference>
<dbReference type="Proteomes" id="UP000298180">
    <property type="component" value="Unassembled WGS sequence"/>
</dbReference>
<organism evidence="1 2">
    <name type="scientific">Ramlibacter henchirensis</name>
    <dbReference type="NCBI Taxonomy" id="204072"/>
    <lineage>
        <taxon>Bacteria</taxon>
        <taxon>Pseudomonadati</taxon>
        <taxon>Pseudomonadota</taxon>
        <taxon>Betaproteobacteria</taxon>
        <taxon>Burkholderiales</taxon>
        <taxon>Comamonadaceae</taxon>
        <taxon>Ramlibacter</taxon>
    </lineage>
</organism>